<keyword evidence="1" id="KW-0812">Transmembrane</keyword>
<protein>
    <recommendedName>
        <fullName evidence="4">Sodium:proton antiporter</fullName>
    </recommendedName>
</protein>
<feature type="transmembrane region" description="Helical" evidence="1">
    <location>
        <begin position="371"/>
        <end position="394"/>
    </location>
</feature>
<dbReference type="Proteomes" id="UP001528823">
    <property type="component" value="Unassembled WGS sequence"/>
</dbReference>
<evidence type="ECO:0000313" key="3">
    <source>
        <dbReference type="Proteomes" id="UP001528823"/>
    </source>
</evidence>
<dbReference type="Gene3D" id="1.20.1530.20">
    <property type="match status" value="2"/>
</dbReference>
<evidence type="ECO:0008006" key="4">
    <source>
        <dbReference type="Google" id="ProtNLM"/>
    </source>
</evidence>
<feature type="transmembrane region" description="Helical" evidence="1">
    <location>
        <begin position="265"/>
        <end position="282"/>
    </location>
</feature>
<reference evidence="2 3" key="1">
    <citation type="submission" date="2022-11" db="EMBL/GenBank/DDBJ databases">
        <title>Spartinivicinus poritis sp. nov., isolated from scleractinian coral Porites lutea.</title>
        <authorList>
            <person name="Zhang G."/>
            <person name="Cai L."/>
            <person name="Wei Q."/>
        </authorList>
    </citation>
    <scope>NUCLEOTIDE SEQUENCE [LARGE SCALE GENOMIC DNA]</scope>
    <source>
        <strain evidence="2 3">A2-2</strain>
    </source>
</reference>
<organism evidence="2 3">
    <name type="scientific">Spartinivicinus poritis</name>
    <dbReference type="NCBI Taxonomy" id="2994640"/>
    <lineage>
        <taxon>Bacteria</taxon>
        <taxon>Pseudomonadati</taxon>
        <taxon>Pseudomonadota</taxon>
        <taxon>Gammaproteobacteria</taxon>
        <taxon>Oceanospirillales</taxon>
        <taxon>Zooshikellaceae</taxon>
        <taxon>Spartinivicinus</taxon>
    </lineage>
</organism>
<keyword evidence="3" id="KW-1185">Reference proteome</keyword>
<feature type="transmembrane region" description="Helical" evidence="1">
    <location>
        <begin position="65"/>
        <end position="92"/>
    </location>
</feature>
<feature type="transmembrane region" description="Helical" evidence="1">
    <location>
        <begin position="339"/>
        <end position="359"/>
    </location>
</feature>
<feature type="transmembrane region" description="Helical" evidence="1">
    <location>
        <begin position="400"/>
        <end position="422"/>
    </location>
</feature>
<dbReference type="RefSeq" id="WP_274691998.1">
    <property type="nucleotide sequence ID" value="NZ_JAPMOU010000078.1"/>
</dbReference>
<feature type="transmembrane region" description="Helical" evidence="1">
    <location>
        <begin position="112"/>
        <end position="136"/>
    </location>
</feature>
<keyword evidence="1" id="KW-1133">Transmembrane helix</keyword>
<feature type="transmembrane region" description="Helical" evidence="1">
    <location>
        <begin position="225"/>
        <end position="245"/>
    </location>
</feature>
<comment type="caution">
    <text evidence="2">The sequence shown here is derived from an EMBL/GenBank/DDBJ whole genome shotgun (WGS) entry which is preliminary data.</text>
</comment>
<name>A0ABT5UH25_9GAMM</name>
<gene>
    <name evidence="2" type="ORF">ORQ98_27400</name>
</gene>
<dbReference type="InterPro" id="IPR038770">
    <property type="entry name" value="Na+/solute_symporter_sf"/>
</dbReference>
<dbReference type="EMBL" id="JAPMOU010000078">
    <property type="protein sequence ID" value="MDE1465694.1"/>
    <property type="molecule type" value="Genomic_DNA"/>
</dbReference>
<keyword evidence="1" id="KW-0472">Membrane</keyword>
<proteinExistence type="predicted"/>
<evidence type="ECO:0000313" key="2">
    <source>
        <dbReference type="EMBL" id="MDE1465694.1"/>
    </source>
</evidence>
<sequence>MLKVLLFSILLLLGLLGSQWLPGVIGPTYATVGDVIRVLTMVGLSFIMIRVGYEFDIDKSNLKQYGWDYVVAFTAASFPWIFVTFYFVFVMLPADTWTTLAAWQETLLAGRFAAPTSAGVLFSMLVAAGLGATWLFRKARILAIFDDLDTVLLMIPLKMFMLGFAWQLGLIVVIITVMLAAAYVFLHKVRIPIKWQWVLGYAVVIAGVSELIYTSSKLIDESIPIHIEVLLPSFVLGSIIAYPCYNGASGSDHHPEIETRTERQVSTLVAGFFMVLVGLSMPKIPGTDLAQSGAMMAPIEPTLHAAGSTAAEAAASEIGGAKDVGRITASQPPMDWPEIIFHVLAITIISNLGKMFPAVCYRKEAHWRERLAVAIGMWPRGEVGAGILVISLSYGIGGAIVTVAMLSLALNLLLTGVFIYIVKRITLPLPAYAPNRT</sequence>
<evidence type="ECO:0000256" key="1">
    <source>
        <dbReference type="SAM" id="Phobius"/>
    </source>
</evidence>
<feature type="transmembrane region" description="Helical" evidence="1">
    <location>
        <begin position="166"/>
        <end position="186"/>
    </location>
</feature>
<feature type="transmembrane region" description="Helical" evidence="1">
    <location>
        <begin position="35"/>
        <end position="53"/>
    </location>
</feature>
<accession>A0ABT5UH25</accession>
<feature type="transmembrane region" description="Helical" evidence="1">
    <location>
        <begin position="198"/>
        <end position="219"/>
    </location>
</feature>